<proteinExistence type="predicted"/>
<feature type="region of interest" description="Disordered" evidence="1">
    <location>
        <begin position="61"/>
        <end position="93"/>
    </location>
</feature>
<protein>
    <submittedName>
        <fullName evidence="2">Uncharacterized protein</fullName>
    </submittedName>
</protein>
<gene>
    <name evidence="2" type="ORF">K435DRAFT_811484</name>
</gene>
<dbReference type="AlphaFoldDB" id="A0A4S8KRW6"/>
<dbReference type="EMBL" id="ML180178">
    <property type="protein sequence ID" value="THU78512.1"/>
    <property type="molecule type" value="Genomic_DNA"/>
</dbReference>
<name>A0A4S8KRW6_DENBC</name>
<dbReference type="Proteomes" id="UP000297245">
    <property type="component" value="Unassembled WGS sequence"/>
</dbReference>
<evidence type="ECO:0000256" key="1">
    <source>
        <dbReference type="SAM" id="MobiDB-lite"/>
    </source>
</evidence>
<dbReference type="OrthoDB" id="3049134at2759"/>
<accession>A0A4S8KRW6</accession>
<feature type="compositionally biased region" description="Polar residues" evidence="1">
    <location>
        <begin position="61"/>
        <end position="87"/>
    </location>
</feature>
<keyword evidence="3" id="KW-1185">Reference proteome</keyword>
<sequence length="261" mass="29585">MTEQNIKTNKLKHKIEEEEGCLPDTKRHRQASTVAGSKISEIIGPGGYFDSQTTDTQYFELSQSGSSNEFEQVESQTHGGIDSNSHTPEPRFQGDRELDYKLEVQSQLPEDFTIPDDESLPATDTYCSPQPSPSIKFQKPEVPKALDVEWIASTVNQKKLDHLLNQNYGHSTFLYDLVAEQEDPSTMRKRWEILREENCESDKDPARLALLRLTHAAGVSNSNQRFGDLNPVQQGHVMVARLLVWIAYALICHVRQPTMLE</sequence>
<evidence type="ECO:0000313" key="2">
    <source>
        <dbReference type="EMBL" id="THU78512.1"/>
    </source>
</evidence>
<reference evidence="2 3" key="1">
    <citation type="journal article" date="2019" name="Nat. Ecol. Evol.">
        <title>Megaphylogeny resolves global patterns of mushroom evolution.</title>
        <authorList>
            <person name="Varga T."/>
            <person name="Krizsan K."/>
            <person name="Foldi C."/>
            <person name="Dima B."/>
            <person name="Sanchez-Garcia M."/>
            <person name="Sanchez-Ramirez S."/>
            <person name="Szollosi G.J."/>
            <person name="Szarkandi J.G."/>
            <person name="Papp V."/>
            <person name="Albert L."/>
            <person name="Andreopoulos W."/>
            <person name="Angelini C."/>
            <person name="Antonin V."/>
            <person name="Barry K.W."/>
            <person name="Bougher N.L."/>
            <person name="Buchanan P."/>
            <person name="Buyck B."/>
            <person name="Bense V."/>
            <person name="Catcheside P."/>
            <person name="Chovatia M."/>
            <person name="Cooper J."/>
            <person name="Damon W."/>
            <person name="Desjardin D."/>
            <person name="Finy P."/>
            <person name="Geml J."/>
            <person name="Haridas S."/>
            <person name="Hughes K."/>
            <person name="Justo A."/>
            <person name="Karasinski D."/>
            <person name="Kautmanova I."/>
            <person name="Kiss B."/>
            <person name="Kocsube S."/>
            <person name="Kotiranta H."/>
            <person name="LaButti K.M."/>
            <person name="Lechner B.E."/>
            <person name="Liimatainen K."/>
            <person name="Lipzen A."/>
            <person name="Lukacs Z."/>
            <person name="Mihaltcheva S."/>
            <person name="Morgado L.N."/>
            <person name="Niskanen T."/>
            <person name="Noordeloos M.E."/>
            <person name="Ohm R.A."/>
            <person name="Ortiz-Santana B."/>
            <person name="Ovrebo C."/>
            <person name="Racz N."/>
            <person name="Riley R."/>
            <person name="Savchenko A."/>
            <person name="Shiryaev A."/>
            <person name="Soop K."/>
            <person name="Spirin V."/>
            <person name="Szebenyi C."/>
            <person name="Tomsovsky M."/>
            <person name="Tulloss R.E."/>
            <person name="Uehling J."/>
            <person name="Grigoriev I.V."/>
            <person name="Vagvolgyi C."/>
            <person name="Papp T."/>
            <person name="Martin F.M."/>
            <person name="Miettinen O."/>
            <person name="Hibbett D.S."/>
            <person name="Nagy L.G."/>
        </authorList>
    </citation>
    <scope>NUCLEOTIDE SEQUENCE [LARGE SCALE GENOMIC DNA]</scope>
    <source>
        <strain evidence="2 3">CBS 962.96</strain>
    </source>
</reference>
<evidence type="ECO:0000313" key="3">
    <source>
        <dbReference type="Proteomes" id="UP000297245"/>
    </source>
</evidence>
<organism evidence="2 3">
    <name type="scientific">Dendrothele bispora (strain CBS 962.96)</name>
    <dbReference type="NCBI Taxonomy" id="1314807"/>
    <lineage>
        <taxon>Eukaryota</taxon>
        <taxon>Fungi</taxon>
        <taxon>Dikarya</taxon>
        <taxon>Basidiomycota</taxon>
        <taxon>Agaricomycotina</taxon>
        <taxon>Agaricomycetes</taxon>
        <taxon>Agaricomycetidae</taxon>
        <taxon>Agaricales</taxon>
        <taxon>Agaricales incertae sedis</taxon>
        <taxon>Dendrothele</taxon>
    </lineage>
</organism>
<feature type="region of interest" description="Disordered" evidence="1">
    <location>
        <begin position="1"/>
        <end position="29"/>
    </location>
</feature>